<evidence type="ECO:0000313" key="2">
    <source>
        <dbReference type="Proteomes" id="UP000248798"/>
    </source>
</evidence>
<sequence length="115" mass="13030">MDGKQGSVCPAPVYGDGPAVIFDNAVANGQAKTFFELSEPLHKCSQIISVTYVPLRPTEGWGFPRTPALLTEHYTQSVETSKRFRISVNKTKRISWLRHFFLNRCKFKFFSTNAD</sequence>
<organism evidence="1 2">
    <name type="scientific">Desulfobacter hydrogenophilus</name>
    <dbReference type="NCBI Taxonomy" id="2291"/>
    <lineage>
        <taxon>Bacteria</taxon>
        <taxon>Pseudomonadati</taxon>
        <taxon>Thermodesulfobacteriota</taxon>
        <taxon>Desulfobacteria</taxon>
        <taxon>Desulfobacterales</taxon>
        <taxon>Desulfobacteraceae</taxon>
        <taxon>Desulfobacter</taxon>
    </lineage>
</organism>
<reference evidence="1 2" key="1">
    <citation type="submission" date="2018-06" db="EMBL/GenBank/DDBJ databases">
        <title>Complete Genome Sequence of Desulfobacter hydrogenophilus (DSM3380).</title>
        <authorList>
            <person name="Marietou A."/>
            <person name="Schreiber L."/>
            <person name="Marshall I."/>
            <person name="Jorgensen B."/>
        </authorList>
    </citation>
    <scope>NUCLEOTIDE SEQUENCE [LARGE SCALE GENOMIC DNA]</scope>
    <source>
        <strain evidence="1 2">DSM 3380</strain>
    </source>
</reference>
<comment type="caution">
    <text evidence="1">The sequence shown here is derived from an EMBL/GenBank/DDBJ whole genome shotgun (WGS) entry which is preliminary data.</text>
</comment>
<dbReference type="EMBL" id="QLNI01000033">
    <property type="protein sequence ID" value="RAM01040.1"/>
    <property type="molecule type" value="Genomic_DNA"/>
</dbReference>
<name>A0A328FBJ0_9BACT</name>
<gene>
    <name evidence="1" type="ORF">DO021_15740</name>
</gene>
<accession>A0A328FBJ0</accession>
<proteinExistence type="predicted"/>
<evidence type="ECO:0000313" key="1">
    <source>
        <dbReference type="EMBL" id="RAM01040.1"/>
    </source>
</evidence>
<protein>
    <submittedName>
        <fullName evidence="1">Uncharacterized protein</fullName>
    </submittedName>
</protein>
<dbReference type="AlphaFoldDB" id="A0A328FBJ0"/>
<dbReference type="Proteomes" id="UP000248798">
    <property type="component" value="Unassembled WGS sequence"/>
</dbReference>